<dbReference type="EC" id="4.1.1.36" evidence="3"/>
<dbReference type="GO" id="GO:0046872">
    <property type="term" value="F:metal ion binding"/>
    <property type="evidence" value="ECO:0007669"/>
    <property type="project" value="UniProtKB-KW"/>
</dbReference>
<dbReference type="InterPro" id="IPR005252">
    <property type="entry name" value="CoaBC"/>
</dbReference>
<feature type="binding site" evidence="3">
    <location>
        <position position="324"/>
    </location>
    <ligand>
        <name>CTP</name>
        <dbReference type="ChEBI" id="CHEBI:37563"/>
    </ligand>
</feature>
<dbReference type="STRING" id="1884432.SAMN05518683_102142"/>
<comment type="function">
    <text evidence="4">Catalyzes two steps in the biosynthesis of coenzyme A. In the first step cysteine is conjugated to 4'-phosphopantothenate to form 4-phosphopantothenoylcysteine, in the latter compound is decarboxylated to form 4'-phosphopantotheine.</text>
</comment>
<dbReference type="GO" id="GO:0010181">
    <property type="term" value="F:FMN binding"/>
    <property type="evidence" value="ECO:0007669"/>
    <property type="project" value="UniProtKB-UniRule"/>
</dbReference>
<dbReference type="Gene3D" id="3.40.50.1950">
    <property type="entry name" value="Flavin prenyltransferase-like"/>
    <property type="match status" value="1"/>
</dbReference>
<dbReference type="InterPro" id="IPR036551">
    <property type="entry name" value="Flavin_trans-like"/>
</dbReference>
<comment type="similarity">
    <text evidence="3 4">In the N-terminal section; belongs to the HFCD (homo-oligomeric flavin containing Cys decarboxylase) superfamily.</text>
</comment>
<feature type="binding site" evidence="3">
    <location>
        <position position="342"/>
    </location>
    <ligand>
        <name>CTP</name>
        <dbReference type="ChEBI" id="CHEBI:37563"/>
    </ligand>
</feature>
<keyword evidence="3 4" id="KW-0288">FMN</keyword>
<dbReference type="GO" id="GO:0004633">
    <property type="term" value="F:phosphopantothenoylcysteine decarboxylase activity"/>
    <property type="evidence" value="ECO:0007669"/>
    <property type="project" value="UniProtKB-UniRule"/>
</dbReference>
<comment type="cofactor">
    <cofactor evidence="3">
        <name>Mg(2+)</name>
        <dbReference type="ChEBI" id="CHEBI:18420"/>
    </cofactor>
</comment>
<feature type="domain" description="Flavoprotein" evidence="5">
    <location>
        <begin position="7"/>
        <end position="174"/>
    </location>
</feature>
<feature type="region of interest" description="Phosphopantothenate--cysteine ligase" evidence="3">
    <location>
        <begin position="192"/>
        <end position="403"/>
    </location>
</feature>
<dbReference type="PANTHER" id="PTHR14359:SF6">
    <property type="entry name" value="PHOSPHOPANTOTHENOYLCYSTEINE DECARBOXYLASE"/>
    <property type="match status" value="1"/>
</dbReference>
<comment type="cofactor">
    <cofactor evidence="3">
        <name>FMN</name>
        <dbReference type="ChEBI" id="CHEBI:58210"/>
    </cofactor>
    <text evidence="3">Binds 1 FMN per subunit.</text>
</comment>
<evidence type="ECO:0000256" key="4">
    <source>
        <dbReference type="RuleBase" id="RU364078"/>
    </source>
</evidence>
<dbReference type="Pfam" id="PF04127">
    <property type="entry name" value="DFP"/>
    <property type="match status" value="1"/>
</dbReference>
<keyword evidence="8" id="KW-1185">Reference proteome</keyword>
<dbReference type="NCBIfam" id="TIGR00521">
    <property type="entry name" value="coaBC_dfp"/>
    <property type="match status" value="1"/>
</dbReference>
<dbReference type="InterPro" id="IPR003382">
    <property type="entry name" value="Flavoprotein"/>
</dbReference>
<dbReference type="InterPro" id="IPR007085">
    <property type="entry name" value="DNA/pantothenate-metab_flavo_C"/>
</dbReference>
<keyword evidence="3" id="KW-0460">Magnesium</keyword>
<organism evidence="7 8">
    <name type="scientific">Salibacterium halotolerans</name>
    <dbReference type="NCBI Taxonomy" id="1884432"/>
    <lineage>
        <taxon>Bacteria</taxon>
        <taxon>Bacillati</taxon>
        <taxon>Bacillota</taxon>
        <taxon>Bacilli</taxon>
        <taxon>Bacillales</taxon>
        <taxon>Bacillaceae</taxon>
    </lineage>
</organism>
<evidence type="ECO:0000256" key="2">
    <source>
        <dbReference type="ARBA" id="ARBA00023239"/>
    </source>
</evidence>
<dbReference type="GO" id="GO:0015941">
    <property type="term" value="P:pantothenate catabolic process"/>
    <property type="evidence" value="ECO:0007669"/>
    <property type="project" value="InterPro"/>
</dbReference>
<dbReference type="Pfam" id="PF02441">
    <property type="entry name" value="Flavoprotein"/>
    <property type="match status" value="1"/>
</dbReference>
<comment type="catalytic activity">
    <reaction evidence="3 4">
        <text>N-[(R)-4-phosphopantothenoyl]-L-cysteine + H(+) = (R)-4'-phosphopantetheine + CO2</text>
        <dbReference type="Rhea" id="RHEA:16793"/>
        <dbReference type="ChEBI" id="CHEBI:15378"/>
        <dbReference type="ChEBI" id="CHEBI:16526"/>
        <dbReference type="ChEBI" id="CHEBI:59458"/>
        <dbReference type="ChEBI" id="CHEBI:61723"/>
        <dbReference type="EC" id="4.1.1.36"/>
    </reaction>
</comment>
<feature type="binding site" evidence="3">
    <location>
        <position position="290"/>
    </location>
    <ligand>
        <name>CTP</name>
        <dbReference type="ChEBI" id="CHEBI:37563"/>
    </ligand>
</feature>
<proteinExistence type="inferred from homology"/>
<evidence type="ECO:0000259" key="5">
    <source>
        <dbReference type="Pfam" id="PF02441"/>
    </source>
</evidence>
<protein>
    <recommendedName>
        <fullName evidence="3">Coenzyme A biosynthesis bifunctional protein CoaBC</fullName>
    </recommendedName>
    <alternativeName>
        <fullName evidence="3">DNA/pantothenate metabolism flavoprotein</fullName>
    </alternativeName>
    <alternativeName>
        <fullName evidence="3">Phosphopantothenoylcysteine synthetase/decarboxylase</fullName>
        <shortName evidence="3">PPCS-PPCDC</shortName>
    </alternativeName>
    <domain>
        <recommendedName>
            <fullName evidence="3">Phosphopantothenoylcysteine decarboxylase</fullName>
            <shortName evidence="3">PPC decarboxylase</shortName>
            <shortName evidence="3">PPC-DC</shortName>
            <ecNumber evidence="3">4.1.1.36</ecNumber>
        </recommendedName>
        <alternativeName>
            <fullName evidence="3">CoaC</fullName>
        </alternativeName>
    </domain>
    <domain>
        <recommendedName>
            <fullName evidence="3">Phosphopantothenate--cysteine ligase</fullName>
            <ecNumber evidence="3">6.3.2.5</ecNumber>
        </recommendedName>
        <alternativeName>
            <fullName evidence="3">CoaB</fullName>
        </alternativeName>
        <alternativeName>
            <fullName evidence="3">Phosphopantothenoylcysteine synthetase</fullName>
            <shortName evidence="3">PPC synthetase</shortName>
            <shortName evidence="3">PPC-S</shortName>
        </alternativeName>
    </domain>
</protein>
<keyword evidence="3" id="KW-0511">Multifunctional enzyme</keyword>
<sequence>MMLEGRHVVLGVTGGIAAYKSAALASKLVQAGAEVKVIMTSHAEEFITPLTFQALTRDVVYDDTFAEKEPEKVAHIDVADWADLIIIAPATADILAQAAGGHAVDMLTTTLLAARCPVYAAPAMNVNMYEHPAVESNMQTLKARGVRFIEPGAGYLACGWVGKGRMAEPEDITAFLSSENDQNQSAFSGKKVLVTAGPTHEYSDPARVFTNPSSGKMGFAAAAEAAARGADVTLVAGPVQLETPPGVQRIDVTSAEEMYETVTGLYPDVDAVLKAAAVSDYRPSAVYPDKTKKQDGTLTIEMERTKDILAELGHQKKNQLLIGFAAETTNLEAYAQSKLERKNLDMVIGNLIGTGDTGFESDTNEMVILRNGYEPQKLPLLTKTETAVRIFDAAEPLLKKDES</sequence>
<feature type="domain" description="DNA/pantothenate metabolism flavoprotein C-terminal" evidence="6">
    <location>
        <begin position="188"/>
        <end position="393"/>
    </location>
</feature>
<keyword evidence="3 4" id="KW-0436">Ligase</keyword>
<dbReference type="GO" id="GO:0004632">
    <property type="term" value="F:phosphopantothenate--cysteine ligase activity"/>
    <property type="evidence" value="ECO:0007669"/>
    <property type="project" value="UniProtKB-UniRule"/>
</dbReference>
<feature type="binding site" evidence="3">
    <location>
        <position position="338"/>
    </location>
    <ligand>
        <name>CTP</name>
        <dbReference type="ChEBI" id="CHEBI:37563"/>
    </ligand>
</feature>
<evidence type="ECO:0000256" key="3">
    <source>
        <dbReference type="HAMAP-Rule" id="MF_02225"/>
    </source>
</evidence>
<gene>
    <name evidence="3" type="primary">coaBC</name>
    <name evidence="7" type="ORF">SAMN05518683_102142</name>
</gene>
<reference evidence="8" key="1">
    <citation type="submission" date="2016-10" db="EMBL/GenBank/DDBJ databases">
        <authorList>
            <person name="Varghese N."/>
            <person name="Submissions S."/>
        </authorList>
    </citation>
    <scope>NUCLEOTIDE SEQUENCE [LARGE SCALE GENOMIC DNA]</scope>
    <source>
        <strain evidence="8">S7</strain>
    </source>
</reference>
<comment type="function">
    <text evidence="3">Catalyzes two sequential steps in the biosynthesis of coenzyme A. In the first step cysteine is conjugated to 4'-phosphopantothenate to form 4-phosphopantothenoylcysteine. In the second step the latter compound is decarboxylated to form 4'-phosphopantotheine.</text>
</comment>
<dbReference type="GO" id="GO:0071513">
    <property type="term" value="C:phosphopantothenoylcysteine decarboxylase complex"/>
    <property type="evidence" value="ECO:0007669"/>
    <property type="project" value="TreeGrafter"/>
</dbReference>
<dbReference type="SUPFAM" id="SSF52507">
    <property type="entry name" value="Homo-oligomeric flavin-containing Cys decarboxylases, HFCD"/>
    <property type="match status" value="1"/>
</dbReference>
<dbReference type="InterPro" id="IPR035929">
    <property type="entry name" value="CoaB-like_sf"/>
</dbReference>
<comment type="catalytic activity">
    <reaction evidence="3 4">
        <text>(R)-4'-phosphopantothenate + L-cysteine + CTP = N-[(R)-4-phosphopantothenoyl]-L-cysteine + CMP + diphosphate + H(+)</text>
        <dbReference type="Rhea" id="RHEA:19397"/>
        <dbReference type="ChEBI" id="CHEBI:10986"/>
        <dbReference type="ChEBI" id="CHEBI:15378"/>
        <dbReference type="ChEBI" id="CHEBI:33019"/>
        <dbReference type="ChEBI" id="CHEBI:35235"/>
        <dbReference type="ChEBI" id="CHEBI:37563"/>
        <dbReference type="ChEBI" id="CHEBI:59458"/>
        <dbReference type="ChEBI" id="CHEBI:60377"/>
        <dbReference type="EC" id="6.3.2.5"/>
    </reaction>
</comment>
<dbReference type="PANTHER" id="PTHR14359">
    <property type="entry name" value="HOMO-OLIGOMERIC FLAVIN CONTAINING CYS DECARBOXYLASE FAMILY"/>
    <property type="match status" value="1"/>
</dbReference>
<keyword evidence="1 3" id="KW-0210">Decarboxylase</keyword>
<name>A0A1I5M8K8_9BACI</name>
<dbReference type="RefSeq" id="WP_342028577.1">
    <property type="nucleotide sequence ID" value="NZ_FOXD01000002.1"/>
</dbReference>
<evidence type="ECO:0000313" key="7">
    <source>
        <dbReference type="EMBL" id="SFP05879.1"/>
    </source>
</evidence>
<evidence type="ECO:0000313" key="8">
    <source>
        <dbReference type="Proteomes" id="UP000198892"/>
    </source>
</evidence>
<dbReference type="Proteomes" id="UP000198892">
    <property type="component" value="Unassembled WGS sequence"/>
</dbReference>
<dbReference type="UniPathway" id="UPA00241">
    <property type="reaction ID" value="UER00353"/>
</dbReference>
<accession>A0A1I5M8K8</accession>
<dbReference type="EMBL" id="FOXD01000002">
    <property type="protein sequence ID" value="SFP05879.1"/>
    <property type="molecule type" value="Genomic_DNA"/>
</dbReference>
<dbReference type="Gene3D" id="3.40.50.10300">
    <property type="entry name" value="CoaB-like"/>
    <property type="match status" value="1"/>
</dbReference>
<comment type="pathway">
    <text evidence="3 4">Cofactor biosynthesis; coenzyme A biosynthesis; CoA from (R)-pantothenate: step 2/5.</text>
</comment>
<feature type="region of interest" description="Phosphopantothenoylcysteine decarboxylase" evidence="3">
    <location>
        <begin position="1"/>
        <end position="191"/>
    </location>
</feature>
<dbReference type="HAMAP" id="MF_02225">
    <property type="entry name" value="CoaBC"/>
    <property type="match status" value="1"/>
</dbReference>
<comment type="pathway">
    <text evidence="3 4">Cofactor biosynthesis; coenzyme A biosynthesis; CoA from (R)-pantothenate: step 3/5.</text>
</comment>
<keyword evidence="2 3" id="KW-0456">Lyase</keyword>
<evidence type="ECO:0000259" key="6">
    <source>
        <dbReference type="Pfam" id="PF04127"/>
    </source>
</evidence>
<dbReference type="EC" id="6.3.2.5" evidence="3"/>
<comment type="caution">
    <text evidence="3">Lacks conserved residue(s) required for the propagation of feature annotation.</text>
</comment>
<dbReference type="AlphaFoldDB" id="A0A1I5M8K8"/>
<feature type="binding site" evidence="3">
    <location>
        <position position="280"/>
    </location>
    <ligand>
        <name>CTP</name>
        <dbReference type="ChEBI" id="CHEBI:37563"/>
    </ligand>
</feature>
<evidence type="ECO:0000256" key="1">
    <source>
        <dbReference type="ARBA" id="ARBA00022793"/>
    </source>
</evidence>
<keyword evidence="3" id="KW-0479">Metal-binding</keyword>
<dbReference type="GO" id="GO:0015937">
    <property type="term" value="P:coenzyme A biosynthetic process"/>
    <property type="evidence" value="ECO:0007669"/>
    <property type="project" value="UniProtKB-UniRule"/>
</dbReference>
<keyword evidence="3 4" id="KW-0285">Flavoprotein</keyword>
<comment type="similarity">
    <text evidence="3 4">In the C-terminal section; belongs to the PPC synthetase family.</text>
</comment>
<dbReference type="SUPFAM" id="SSF102645">
    <property type="entry name" value="CoaB-like"/>
    <property type="match status" value="1"/>
</dbReference>
<feature type="active site" description="Proton donor" evidence="3">
    <location>
        <position position="158"/>
    </location>
</feature>